<dbReference type="Pfam" id="PF05050">
    <property type="entry name" value="Methyltransf_21"/>
    <property type="match status" value="1"/>
</dbReference>
<reference evidence="2 3" key="1">
    <citation type="submission" date="2020-03" db="EMBL/GenBank/DDBJ databases">
        <authorList>
            <person name="Kim M.K."/>
        </authorList>
    </citation>
    <scope>NUCLEOTIDE SEQUENCE [LARGE SCALE GENOMIC DNA]</scope>
    <source>
        <strain evidence="2 3">BT328</strain>
    </source>
</reference>
<proteinExistence type="predicted"/>
<dbReference type="GO" id="GO:0032259">
    <property type="term" value="P:methylation"/>
    <property type="evidence" value="ECO:0007669"/>
    <property type="project" value="UniProtKB-KW"/>
</dbReference>
<accession>A0A6G9AHX4</accession>
<gene>
    <name evidence="2" type="ORF">G8759_03650</name>
</gene>
<dbReference type="PANTHER" id="PTHR36973:SF4">
    <property type="entry name" value="NODULATION PROTEIN"/>
    <property type="match status" value="1"/>
</dbReference>
<dbReference type="SUPFAM" id="SSF53335">
    <property type="entry name" value="S-adenosyl-L-methionine-dependent methyltransferases"/>
    <property type="match status" value="1"/>
</dbReference>
<dbReference type="InterPro" id="IPR006342">
    <property type="entry name" value="FkbM_mtfrase"/>
</dbReference>
<evidence type="ECO:0000313" key="2">
    <source>
        <dbReference type="EMBL" id="QIP11783.1"/>
    </source>
</evidence>
<dbReference type="AlphaFoldDB" id="A0A6G9AHX4"/>
<dbReference type="Proteomes" id="UP000501802">
    <property type="component" value="Chromosome"/>
</dbReference>
<dbReference type="KEGG" id="spib:G8759_03650"/>
<sequence>MKKFLQWLLAPIRITLLQPVYEKLYLFVIYAMNYGGGSFTDDSGEKYVVRYVAKKTAGQPRGTTIFDVGANVGTYARMLINRFDDQVAIHCFEPSHATYQTLKANLPEPNVIKHNLGLSDRPGEMALFTDAEQSGMASVYDRDLHHINVSFAKNEIATFSTVDEFSAAQKIEHIDLLKIDVEGHELAVLKGAAKMIQQGRIRFIQFEFGGTSIDSRTYFRDFWNLLSPTYNVYRIVGNGLRRIDSYTEYLEIFVTVNFLAEHK</sequence>
<feature type="domain" description="Methyltransferase FkbM" evidence="1">
    <location>
        <begin position="67"/>
        <end position="226"/>
    </location>
</feature>
<dbReference type="PANTHER" id="PTHR36973">
    <property type="entry name" value="SLL1456 PROTEIN-RELATED"/>
    <property type="match status" value="1"/>
</dbReference>
<keyword evidence="2" id="KW-0808">Transferase</keyword>
<evidence type="ECO:0000313" key="3">
    <source>
        <dbReference type="Proteomes" id="UP000501802"/>
    </source>
</evidence>
<dbReference type="RefSeq" id="WP_167205304.1">
    <property type="nucleotide sequence ID" value="NZ_CP050063.1"/>
</dbReference>
<organism evidence="2 3">
    <name type="scientific">Spirosoma aureum</name>
    <dbReference type="NCBI Taxonomy" id="2692134"/>
    <lineage>
        <taxon>Bacteria</taxon>
        <taxon>Pseudomonadati</taxon>
        <taxon>Bacteroidota</taxon>
        <taxon>Cytophagia</taxon>
        <taxon>Cytophagales</taxon>
        <taxon>Cytophagaceae</taxon>
        <taxon>Spirosoma</taxon>
    </lineage>
</organism>
<keyword evidence="3" id="KW-1185">Reference proteome</keyword>
<name>A0A6G9AHX4_9BACT</name>
<evidence type="ECO:0000259" key="1">
    <source>
        <dbReference type="Pfam" id="PF05050"/>
    </source>
</evidence>
<dbReference type="Gene3D" id="3.40.50.150">
    <property type="entry name" value="Vaccinia Virus protein VP39"/>
    <property type="match status" value="1"/>
</dbReference>
<dbReference type="EMBL" id="CP050063">
    <property type="protein sequence ID" value="QIP11783.1"/>
    <property type="molecule type" value="Genomic_DNA"/>
</dbReference>
<dbReference type="GO" id="GO:0008171">
    <property type="term" value="F:O-methyltransferase activity"/>
    <property type="evidence" value="ECO:0007669"/>
    <property type="project" value="TreeGrafter"/>
</dbReference>
<dbReference type="NCBIfam" id="TIGR01444">
    <property type="entry name" value="fkbM_fam"/>
    <property type="match status" value="1"/>
</dbReference>
<dbReference type="InterPro" id="IPR029063">
    <property type="entry name" value="SAM-dependent_MTases_sf"/>
</dbReference>
<keyword evidence="2" id="KW-0489">Methyltransferase</keyword>
<protein>
    <submittedName>
        <fullName evidence="2">FkbM family methyltransferase</fullName>
    </submittedName>
</protein>
<dbReference type="InterPro" id="IPR053188">
    <property type="entry name" value="FkbM_Methyltransferase"/>
</dbReference>